<evidence type="ECO:0000256" key="9">
    <source>
        <dbReference type="ARBA" id="ARBA00022833"/>
    </source>
</evidence>
<dbReference type="GO" id="GO:0008270">
    <property type="term" value="F:zinc ion binding"/>
    <property type="evidence" value="ECO:0007669"/>
    <property type="project" value="UniProtKB-KW"/>
</dbReference>
<evidence type="ECO:0000256" key="5">
    <source>
        <dbReference type="ARBA" id="ARBA00022679"/>
    </source>
</evidence>
<evidence type="ECO:0000256" key="14">
    <source>
        <dbReference type="RuleBase" id="RU365038"/>
    </source>
</evidence>
<dbReference type="Proteomes" id="UP000283530">
    <property type="component" value="Unassembled WGS sequence"/>
</dbReference>
<dbReference type="CDD" id="cd16499">
    <property type="entry name" value="RING-HC_Bre1-like"/>
    <property type="match status" value="1"/>
</dbReference>
<dbReference type="InterPro" id="IPR001841">
    <property type="entry name" value="Znf_RING"/>
</dbReference>
<evidence type="ECO:0000256" key="2">
    <source>
        <dbReference type="ARBA" id="ARBA00004123"/>
    </source>
</evidence>
<evidence type="ECO:0000259" key="17">
    <source>
        <dbReference type="PROSITE" id="PS50089"/>
    </source>
</evidence>
<dbReference type="GO" id="GO:0016567">
    <property type="term" value="P:protein ubiquitination"/>
    <property type="evidence" value="ECO:0007669"/>
    <property type="project" value="UniProtKB-UniRule"/>
</dbReference>
<comment type="pathway">
    <text evidence="3 14">Protein modification; protein ubiquitination.</text>
</comment>
<evidence type="ECO:0000256" key="7">
    <source>
        <dbReference type="ARBA" id="ARBA00022771"/>
    </source>
</evidence>
<dbReference type="STRING" id="337451.A0A3S3N8P7"/>
<feature type="coiled-coil region" evidence="15">
    <location>
        <begin position="689"/>
        <end position="716"/>
    </location>
</feature>
<dbReference type="InterPro" id="IPR017907">
    <property type="entry name" value="Znf_RING_CS"/>
</dbReference>
<comment type="subcellular location">
    <subcellularLocation>
        <location evidence="2 14">Nucleus</location>
    </subcellularLocation>
</comment>
<evidence type="ECO:0000256" key="13">
    <source>
        <dbReference type="PROSITE-ProRule" id="PRU00175"/>
    </source>
</evidence>
<dbReference type="InterPro" id="IPR013956">
    <property type="entry name" value="E3_ubiquit_lig_Bre1"/>
</dbReference>
<dbReference type="Gene3D" id="3.30.40.10">
    <property type="entry name" value="Zinc/RING finger domain, C3HC4 (zinc finger)"/>
    <property type="match status" value="1"/>
</dbReference>
<dbReference type="InterPro" id="IPR018957">
    <property type="entry name" value="Znf_C3HC4_RING-type"/>
</dbReference>
<keyword evidence="5 14" id="KW-0808">Transferase</keyword>
<dbReference type="UniPathway" id="UPA00143"/>
<evidence type="ECO:0000313" key="18">
    <source>
        <dbReference type="EMBL" id="RWR87446.1"/>
    </source>
</evidence>
<feature type="coiled-coil region" evidence="15">
    <location>
        <begin position="413"/>
        <end position="447"/>
    </location>
</feature>
<dbReference type="EC" id="2.3.2.27" evidence="14"/>
<evidence type="ECO:0000256" key="4">
    <source>
        <dbReference type="ARBA" id="ARBA00005555"/>
    </source>
</evidence>
<feature type="region of interest" description="Disordered" evidence="16">
    <location>
        <begin position="1"/>
        <end position="34"/>
    </location>
</feature>
<dbReference type="PROSITE" id="PS00518">
    <property type="entry name" value="ZF_RING_1"/>
    <property type="match status" value="1"/>
</dbReference>
<dbReference type="EMBL" id="QPKB01000006">
    <property type="protein sequence ID" value="RWR87446.1"/>
    <property type="molecule type" value="Genomic_DNA"/>
</dbReference>
<evidence type="ECO:0000313" key="19">
    <source>
        <dbReference type="Proteomes" id="UP000283530"/>
    </source>
</evidence>
<evidence type="ECO:0000256" key="10">
    <source>
        <dbReference type="ARBA" id="ARBA00022853"/>
    </source>
</evidence>
<protein>
    <recommendedName>
        <fullName evidence="14">E3 ubiquitin protein ligase</fullName>
        <ecNumber evidence="14">2.3.2.27</ecNumber>
    </recommendedName>
</protein>
<feature type="domain" description="RING-type" evidence="17">
    <location>
        <begin position="830"/>
        <end position="869"/>
    </location>
</feature>
<keyword evidence="12 14" id="KW-0539">Nucleus</keyword>
<feature type="coiled-coil region" evidence="15">
    <location>
        <begin position="759"/>
        <end position="800"/>
    </location>
</feature>
<feature type="coiled-coil region" evidence="15">
    <location>
        <begin position="584"/>
        <end position="618"/>
    </location>
</feature>
<gene>
    <name evidence="18" type="ORF">CKAN_01638800</name>
</gene>
<keyword evidence="8 14" id="KW-0833">Ubl conjugation pathway</keyword>
<keyword evidence="11 14" id="KW-0175">Coiled coil</keyword>
<evidence type="ECO:0000256" key="11">
    <source>
        <dbReference type="ARBA" id="ARBA00023054"/>
    </source>
</evidence>
<dbReference type="PANTHER" id="PTHR23163:SF0">
    <property type="entry name" value="E3 UBIQUITIN-PROTEIN LIGASE BRE1"/>
    <property type="match status" value="1"/>
</dbReference>
<evidence type="ECO:0000256" key="6">
    <source>
        <dbReference type="ARBA" id="ARBA00022723"/>
    </source>
</evidence>
<dbReference type="GO" id="GO:0005634">
    <property type="term" value="C:nucleus"/>
    <property type="evidence" value="ECO:0007669"/>
    <property type="project" value="UniProtKB-SubCell"/>
</dbReference>
<keyword evidence="7 13" id="KW-0863">Zinc-finger</keyword>
<dbReference type="SMART" id="SM00184">
    <property type="entry name" value="RING"/>
    <property type="match status" value="1"/>
</dbReference>
<evidence type="ECO:0000256" key="16">
    <source>
        <dbReference type="SAM" id="MobiDB-lite"/>
    </source>
</evidence>
<dbReference type="GO" id="GO:0033503">
    <property type="term" value="C:HULC complex"/>
    <property type="evidence" value="ECO:0007669"/>
    <property type="project" value="TreeGrafter"/>
</dbReference>
<dbReference type="InterPro" id="IPR013083">
    <property type="entry name" value="Znf_RING/FYVE/PHD"/>
</dbReference>
<evidence type="ECO:0000256" key="15">
    <source>
        <dbReference type="SAM" id="Coils"/>
    </source>
</evidence>
<comment type="similarity">
    <text evidence="4 14">Belongs to the BRE1 family.</text>
</comment>
<comment type="catalytic activity">
    <reaction evidence="1 14">
        <text>S-ubiquitinyl-[E2 ubiquitin-conjugating enzyme]-L-cysteine + [acceptor protein]-L-lysine = [E2 ubiquitin-conjugating enzyme]-L-cysteine + N(6)-ubiquitinyl-[acceptor protein]-L-lysine.</text>
        <dbReference type="EC" id="2.3.2.27"/>
    </reaction>
</comment>
<accession>A0A3S3N8P7</accession>
<keyword evidence="19" id="KW-1185">Reference proteome</keyword>
<evidence type="ECO:0000256" key="12">
    <source>
        <dbReference type="ARBA" id="ARBA00023242"/>
    </source>
</evidence>
<dbReference type="GO" id="GO:0006325">
    <property type="term" value="P:chromatin organization"/>
    <property type="evidence" value="ECO:0007669"/>
    <property type="project" value="UniProtKB-KW"/>
</dbReference>
<dbReference type="SUPFAM" id="SSF57850">
    <property type="entry name" value="RING/U-box"/>
    <property type="match status" value="1"/>
</dbReference>
<evidence type="ECO:0000256" key="8">
    <source>
        <dbReference type="ARBA" id="ARBA00022786"/>
    </source>
</evidence>
<reference evidence="18 19" key="1">
    <citation type="journal article" date="2019" name="Nat. Plants">
        <title>Stout camphor tree genome fills gaps in understanding of flowering plant genome evolution.</title>
        <authorList>
            <person name="Chaw S.M."/>
            <person name="Liu Y.C."/>
            <person name="Wu Y.W."/>
            <person name="Wang H.Y."/>
            <person name="Lin C.I."/>
            <person name="Wu C.S."/>
            <person name="Ke H.M."/>
            <person name="Chang L.Y."/>
            <person name="Hsu C.Y."/>
            <person name="Yang H.T."/>
            <person name="Sudianto E."/>
            <person name="Hsu M.H."/>
            <person name="Wu K.P."/>
            <person name="Wang L.N."/>
            <person name="Leebens-Mack J.H."/>
            <person name="Tsai I.J."/>
        </authorList>
    </citation>
    <scope>NUCLEOTIDE SEQUENCE [LARGE SCALE GENOMIC DNA]</scope>
    <source>
        <strain evidence="19">cv. Chaw 1501</strain>
        <tissue evidence="18">Young leaves</tissue>
    </source>
</reference>
<keyword evidence="9 14" id="KW-0862">Zinc</keyword>
<keyword evidence="10 14" id="KW-0156">Chromatin regulator</keyword>
<evidence type="ECO:0000256" key="3">
    <source>
        <dbReference type="ARBA" id="ARBA00004906"/>
    </source>
</evidence>
<dbReference type="PROSITE" id="PS50089">
    <property type="entry name" value="ZF_RING_2"/>
    <property type="match status" value="1"/>
</dbReference>
<sequence length="882" mass="100711">MGSTGESDRKRRHFTSISPTATAGKKHHFAPPSEDKKLDAAVLQYQNQKLVQQVEAQKAECFARENKFHQLKEKQQNYDDTLIVVNKCWGQLVDELESLSICTRGSVNGLCDANHSEHLEDGPSCPPDDTFLCRLLETGATDSCSANGIPTAIEEDTRISCTTTKNILRNIVVAINDMWSVNDGVLDSLLGTLPPDESCRVMEKTTNDLRMEVKNLRVALSDLHLKHKSLANEVQSHRDTYAKNKAELKHLAGELESTIAELDESNRQLETRKAQRDAAQGGSFPILNFGSKLVAGDKTRDKQKDLQDMELALKELSDSASNRLLELKNLHEKRIHILKRLAEFQNTLKDVKHISSSEAYLLLNDQIEKSKAELDQYQLLWEKQQVVEKDNFFWWEKEALMKIDLAEIHQGASEFANARITELEKEIQRRVDEKNNFETRLEEVSREPGRKEIIAEFKALLSSLPKNMDLMQNQLSQYKEAASEVHSLRAEVQSLSSILERKATELQSLSRRSADQVAEIQKLKAVVSDLKESEQELKLIQEMYRRESTDSKDVIESRDLEYKAWAHVQSLKSSLDEHNLELRVKAANEAEAVSQQKLATAEAEFADLRQKLETSVRDISSQSEVLKSKHEEGEAYLSEIETIGQAYEDMQTQNRHLLQQITERDDYNIKLVLESLKARQLQETLWLEKQAMEKEMQQATASLDLYGERAARIEEQVRICSEQVVKLAEDGCQASAALDHTKKRLLDVHTESLQLRESLVESQSKVEQSRLDVAELKTELESERFNKKRLEEELDVVARKATYLSAHTEGSSLLEKLQEEIAEYKDILKCRICRDRQKEVVITKCYHLFCGTCVQRTLESRQRRCPICSASFGPNDVKNVYI</sequence>
<dbReference type="PANTHER" id="PTHR23163">
    <property type="entry name" value="RING FINGER PROTEIN-RELATED"/>
    <property type="match status" value="1"/>
</dbReference>
<dbReference type="Pfam" id="PF00097">
    <property type="entry name" value="zf-C3HC4"/>
    <property type="match status" value="1"/>
</dbReference>
<organism evidence="18 19">
    <name type="scientific">Cinnamomum micranthum f. kanehirae</name>
    <dbReference type="NCBI Taxonomy" id="337451"/>
    <lineage>
        <taxon>Eukaryota</taxon>
        <taxon>Viridiplantae</taxon>
        <taxon>Streptophyta</taxon>
        <taxon>Embryophyta</taxon>
        <taxon>Tracheophyta</taxon>
        <taxon>Spermatophyta</taxon>
        <taxon>Magnoliopsida</taxon>
        <taxon>Magnoliidae</taxon>
        <taxon>Laurales</taxon>
        <taxon>Lauraceae</taxon>
        <taxon>Cinnamomum</taxon>
    </lineage>
</organism>
<feature type="coiled-coil region" evidence="15">
    <location>
        <begin position="523"/>
        <end position="550"/>
    </location>
</feature>
<dbReference type="OrthoDB" id="10266039at2759"/>
<keyword evidence="6 14" id="KW-0479">Metal-binding</keyword>
<dbReference type="AlphaFoldDB" id="A0A3S3N8P7"/>
<proteinExistence type="inferred from homology"/>
<comment type="caution">
    <text evidence="18">The sequence shown here is derived from an EMBL/GenBank/DDBJ whole genome shotgun (WGS) entry which is preliminary data.</text>
</comment>
<name>A0A3S3N8P7_9MAGN</name>
<feature type="coiled-coil region" evidence="15">
    <location>
        <begin position="245"/>
        <end position="275"/>
    </location>
</feature>
<evidence type="ECO:0000256" key="1">
    <source>
        <dbReference type="ARBA" id="ARBA00000900"/>
    </source>
</evidence>
<dbReference type="GO" id="GO:0061630">
    <property type="term" value="F:ubiquitin protein ligase activity"/>
    <property type="evidence" value="ECO:0007669"/>
    <property type="project" value="UniProtKB-EC"/>
</dbReference>